<proteinExistence type="predicted"/>
<name>A0A3N0IUV5_9ACTN</name>
<sequence length="152" mass="17739">MGHNRRQLAEHIVPLSEADNFDDAKSEWIVVKFEWHEESGNCPCGHYIKEFCFIRNTLNGNETYVGNVCVNKFMEIDTGNVFDGLKRIKADPYANANEDLIEYARSQGFLYGEKEYDFLMNTRRKRNLSEKQLKWKRSINRRILEGIVVGGK</sequence>
<keyword evidence="3" id="KW-1185">Reference proteome</keyword>
<dbReference type="EMBL" id="PPTT01000004">
    <property type="protein sequence ID" value="RDB70666.1"/>
    <property type="molecule type" value="Genomic_DNA"/>
</dbReference>
<dbReference type="EMBL" id="QICC01000064">
    <property type="protein sequence ID" value="RNM40774.1"/>
    <property type="molecule type" value="Genomic_DNA"/>
</dbReference>
<dbReference type="Proteomes" id="UP000270112">
    <property type="component" value="Unassembled WGS sequence"/>
</dbReference>
<reference evidence="2" key="3">
    <citation type="journal article" date="2019" name="Microbiol. Resour. Announc.">
        <title>Draft Genome Sequences of Type Strains of Gordonibacter faecihominis, Paraeggerthella hongkongensis, Parvibacter caecicola,Slackia equolifaciens, Slackia faecicanis, and Slackia isoflavoniconvertens.</title>
        <authorList>
            <person name="Danylec N."/>
            <person name="Stoll D.A."/>
            <person name="Dotsch A."/>
            <person name="Huch M."/>
        </authorList>
    </citation>
    <scope>NUCLEOTIDE SEQUENCE</scope>
    <source>
        <strain evidence="2">DSM 16107</strain>
    </source>
</reference>
<reference evidence="1 3" key="1">
    <citation type="journal article" date="2018" name="Elife">
        <title>Discovery and characterization of a prevalent human gut bacterial enzyme sufficient for the inactivation of a family of plant toxins.</title>
        <authorList>
            <person name="Koppel N."/>
            <person name="Bisanz J.E."/>
            <person name="Pandelia M.E."/>
            <person name="Turnbaugh P.J."/>
            <person name="Balskus E.P."/>
        </authorList>
    </citation>
    <scope>NUCLEOTIDE SEQUENCE [LARGE SCALE GENOMIC DNA]</scope>
    <source>
        <strain evidence="1 3">DSM 16107</strain>
    </source>
</reference>
<dbReference type="AlphaFoldDB" id="A0A3N0IUV5"/>
<comment type="caution">
    <text evidence="2">The sequence shown here is derived from an EMBL/GenBank/DDBJ whole genome shotgun (WGS) entry which is preliminary data.</text>
</comment>
<accession>A0A3N0IUV5</accession>
<gene>
    <name evidence="1" type="ORF">C1876_02840</name>
    <name evidence="2" type="ORF">DMP09_12775</name>
</gene>
<evidence type="ECO:0000313" key="4">
    <source>
        <dbReference type="Proteomes" id="UP000270112"/>
    </source>
</evidence>
<protein>
    <submittedName>
        <fullName evidence="2">Uncharacterized protein</fullName>
    </submittedName>
</protein>
<dbReference type="RefSeq" id="WP_114545216.1">
    <property type="nucleotide sequence ID" value="NZ_PPTT01000004.1"/>
</dbReference>
<evidence type="ECO:0000313" key="1">
    <source>
        <dbReference type="EMBL" id="RDB70666.1"/>
    </source>
</evidence>
<evidence type="ECO:0000313" key="3">
    <source>
        <dbReference type="Proteomes" id="UP000253817"/>
    </source>
</evidence>
<evidence type="ECO:0000313" key="2">
    <source>
        <dbReference type="EMBL" id="RNM40774.1"/>
    </source>
</evidence>
<reference evidence="4" key="2">
    <citation type="submission" date="2018-05" db="EMBL/GenBank/DDBJ databases">
        <title>Genome Sequencing of selected type strains of the family Eggerthellaceae.</title>
        <authorList>
            <person name="Danylec N."/>
            <person name="Stoll D.A."/>
            <person name="Doetsch A."/>
            <person name="Huch M."/>
        </authorList>
    </citation>
    <scope>NUCLEOTIDE SEQUENCE [LARGE SCALE GENOMIC DNA]</scope>
    <source>
        <strain evidence="4">DSM 16107</strain>
    </source>
</reference>
<dbReference type="OrthoDB" id="2318182at2"/>
<organism evidence="2 4">
    <name type="scientific">Eggerthella sinensis</name>
    <dbReference type="NCBI Taxonomy" id="242230"/>
    <lineage>
        <taxon>Bacteria</taxon>
        <taxon>Bacillati</taxon>
        <taxon>Actinomycetota</taxon>
        <taxon>Coriobacteriia</taxon>
        <taxon>Eggerthellales</taxon>
        <taxon>Eggerthellaceae</taxon>
        <taxon>Eggerthella</taxon>
    </lineage>
</organism>
<dbReference type="Proteomes" id="UP000253817">
    <property type="component" value="Unassembled WGS sequence"/>
</dbReference>